<organism evidence="1">
    <name type="scientific">viral metagenome</name>
    <dbReference type="NCBI Taxonomy" id="1070528"/>
    <lineage>
        <taxon>unclassified sequences</taxon>
        <taxon>metagenomes</taxon>
        <taxon>organismal metagenomes</taxon>
    </lineage>
</organism>
<proteinExistence type="predicted"/>
<accession>A0A6C0EG33</accession>
<evidence type="ECO:0000313" key="1">
    <source>
        <dbReference type="EMBL" id="QHT28084.1"/>
    </source>
</evidence>
<sequence>MTSFDLNIENYSIAELYGIIKTKSTCQTYEISIQVNKLIANLKDSSHEYDYVVFLKDIEIRLKDERKEKETKQLLETYASKLKDVDKMQETYVNKYPKGTINPIDKKILTQVINIDSLFRTNYDNTDACDFIYTLAAPINKVVTMRLSSLEIPNIWYDYSNEKHNNKFTIMLYNIPKNALNKELNANQKYISELETFDNELVEHEDDVEYKHIQHTIIIPDGNYSTEEFEEIMNNYFSNIGNGLQCLKFEISETTGKTILRCKNKYDGDLDDEDTSKIIDVYDKDHTYYSPNFNYILDFGLDQHRDNVMEENCGWSLGFRSDIYSLNRESILEDSFHSTPTKILRGFVESEGAYGTSMNNYFFLSVDDFNQNFKNSIIADQNNSILGSTFIARIPISAPSNSIMNDNGGDRIFKTREYFGPVKIERLKVQIVDKYGKKINLNKNDFSFTLECTQIY</sequence>
<name>A0A6C0EG33_9ZZZZ</name>
<dbReference type="EMBL" id="MN738851">
    <property type="protein sequence ID" value="QHT28084.1"/>
    <property type="molecule type" value="Genomic_DNA"/>
</dbReference>
<dbReference type="AlphaFoldDB" id="A0A6C0EG33"/>
<protein>
    <submittedName>
        <fullName evidence="1">Uncharacterized protein</fullName>
    </submittedName>
</protein>
<reference evidence="1" key="1">
    <citation type="journal article" date="2020" name="Nature">
        <title>Giant virus diversity and host interactions through global metagenomics.</title>
        <authorList>
            <person name="Schulz F."/>
            <person name="Roux S."/>
            <person name="Paez-Espino D."/>
            <person name="Jungbluth S."/>
            <person name="Walsh D.A."/>
            <person name="Denef V.J."/>
            <person name="McMahon K.D."/>
            <person name="Konstantinidis K.T."/>
            <person name="Eloe-Fadrosh E.A."/>
            <person name="Kyrpides N.C."/>
            <person name="Woyke T."/>
        </authorList>
    </citation>
    <scope>NUCLEOTIDE SEQUENCE</scope>
    <source>
        <strain evidence="1">GVMAG-M-3300001348-25</strain>
    </source>
</reference>